<evidence type="ECO:0000313" key="1">
    <source>
        <dbReference type="EMBL" id="QFZ98560.1"/>
    </source>
</evidence>
<proteinExistence type="predicted"/>
<dbReference type="EMBL" id="MK993556">
    <property type="protein sequence ID" value="QFZ98560.1"/>
    <property type="molecule type" value="Genomic_DNA"/>
</dbReference>
<dbReference type="GeneID" id="42437684"/>
<sequence>MQTKFLTTFTYPIKESLYSLKTLSKLHLTKALKKLFLELKNQNENFNNQIIGIILKLSFSDGSIKSISTYRKGSVKSFSKFSILFKHLLNLRAGDTSGDSDFSGNTLNITAIIFSYHIYSENYDSSLLDQDTLLDGKSYIESSSDNLKYKEDLNIKYMNPLKLFKLPLTFAGSGLFLDQTLKLNKSVSDKHSDDPLIKYRIYLNYISNYEVELKLTIIEDPSIVIFKMKDKLITIPQLEQKDLLIERTILSRSNEIYLIDGLTNEIVLVKKFNSNKVNGF</sequence>
<geneLocation type="mitochondrion" evidence="1"/>
<keyword evidence="1" id="KW-0496">Mitochondrion</keyword>
<dbReference type="RefSeq" id="YP_009710611.1">
    <property type="nucleotide sequence ID" value="NC_045196.1"/>
</dbReference>
<accession>A0A5Q0N2N4</accession>
<organism evidence="1">
    <name type="scientific">Amanita bisporigera</name>
    <name type="common">Destroying angel</name>
    <dbReference type="NCBI Taxonomy" id="87325"/>
    <lineage>
        <taxon>Eukaryota</taxon>
        <taxon>Fungi</taxon>
        <taxon>Dikarya</taxon>
        <taxon>Basidiomycota</taxon>
        <taxon>Agaricomycotina</taxon>
        <taxon>Agaricomycetes</taxon>
        <taxon>Agaricomycetidae</taxon>
        <taxon>Agaricales</taxon>
        <taxon>Pluteineae</taxon>
        <taxon>Amanitaceae</taxon>
        <taxon>Amanita</taxon>
    </lineage>
</organism>
<reference evidence="1" key="1">
    <citation type="journal article" name="Front. Microbiol.">
        <title>Comparative Mitogenome Analysis Reveals Mitochondrial Genome Differentiation in Ectomycorrhizal and Asymbiotic Amanita Species.</title>
        <authorList>
            <person name="Li Q."/>
            <person name="He X."/>
            <person name="Ren Y."/>
            <person name="Xiong C."/>
            <person name="Jin X."/>
            <person name="Peng L."/>
            <person name="Huang W."/>
        </authorList>
    </citation>
    <scope>NUCLEOTIDE SEQUENCE</scope>
</reference>
<dbReference type="AlphaFoldDB" id="A0A5Q0N2N4"/>
<name>A0A5Q0N2N4_AMABI</name>
<protein>
    <submittedName>
        <fullName evidence="1">Uncharacterized protein</fullName>
    </submittedName>
</protein>
<gene>
    <name evidence="1" type="primary">orf280</name>
</gene>